<gene>
    <name evidence="10" type="ORF">WG901_19685</name>
</gene>
<dbReference type="InterPro" id="IPR005479">
    <property type="entry name" value="CPAse_ATP-bd"/>
</dbReference>
<dbReference type="PANTHER" id="PTHR48095">
    <property type="entry name" value="PYRUVATE CARBOXYLASE SUBUNIT A"/>
    <property type="match status" value="1"/>
</dbReference>
<dbReference type="InterPro" id="IPR016185">
    <property type="entry name" value="PreATP-grasp_dom_sf"/>
</dbReference>
<dbReference type="PROSITE" id="PS50979">
    <property type="entry name" value="BC"/>
    <property type="match status" value="1"/>
</dbReference>
<proteinExistence type="predicted"/>
<dbReference type="Gene3D" id="3.30.470.20">
    <property type="entry name" value="ATP-grasp fold, B domain"/>
    <property type="match status" value="1"/>
</dbReference>
<keyword evidence="11" id="KW-1185">Reference proteome</keyword>
<dbReference type="InterPro" id="IPR005481">
    <property type="entry name" value="BC-like_N"/>
</dbReference>
<dbReference type="Pfam" id="PF02785">
    <property type="entry name" value="Biotin_carb_C"/>
    <property type="match status" value="1"/>
</dbReference>
<reference evidence="10 11" key="1">
    <citation type="submission" date="2024-03" db="EMBL/GenBank/DDBJ databases">
        <authorList>
            <person name="Jo J.-H."/>
        </authorList>
    </citation>
    <scope>NUCLEOTIDE SEQUENCE [LARGE SCALE GENOMIC DNA]</scope>
    <source>
        <strain evidence="10 11">PS1R-30</strain>
    </source>
</reference>
<dbReference type="SUPFAM" id="SSF51246">
    <property type="entry name" value="Rudiment single hybrid motif"/>
    <property type="match status" value="1"/>
</dbReference>
<evidence type="ECO:0000256" key="2">
    <source>
        <dbReference type="ARBA" id="ARBA00013263"/>
    </source>
</evidence>
<dbReference type="PROSITE" id="PS00866">
    <property type="entry name" value="CPSASE_1"/>
    <property type="match status" value="1"/>
</dbReference>
<dbReference type="InterPro" id="IPR051602">
    <property type="entry name" value="ACC_Biotin_Carboxylase"/>
</dbReference>
<dbReference type="InterPro" id="IPR011761">
    <property type="entry name" value="ATP-grasp"/>
</dbReference>
<keyword evidence="4 7" id="KW-0547">Nucleotide-binding</keyword>
<dbReference type="InterPro" id="IPR011764">
    <property type="entry name" value="Biotin_carboxylation_dom"/>
</dbReference>
<dbReference type="RefSeq" id="WP_339588820.1">
    <property type="nucleotide sequence ID" value="NZ_JBBHJZ010000004.1"/>
</dbReference>
<feature type="domain" description="Biotin carboxylation" evidence="9">
    <location>
        <begin position="2"/>
        <end position="447"/>
    </location>
</feature>
<evidence type="ECO:0000256" key="4">
    <source>
        <dbReference type="ARBA" id="ARBA00022741"/>
    </source>
</evidence>
<dbReference type="PROSITE" id="PS00867">
    <property type="entry name" value="CPSASE_2"/>
    <property type="match status" value="1"/>
</dbReference>
<evidence type="ECO:0000259" key="9">
    <source>
        <dbReference type="PROSITE" id="PS50979"/>
    </source>
</evidence>
<sequence>MAISRLFIANRGEIALRVLRAAQALNLETVIGVSDADRESMAARLADRRLVLGPGPAAKSYLDARLVVQAAKASGCDALHPGYGFLSERAELARLCDEHGIVFVGPEADMIDALGDKLRAREMAAAAGVPLVPGSGEIASAADARKVADEIGYPVLLKASAGGGGRGMVIVNGPSEVEAGFNRASAEALAAFNDGTLFMERFVPEARHVEVQLVGDGQGEVVHFGERDCSVQRRYQKVIEEAPCVAMPAELRAQLHQAAVNLAKSVNYRNAGTAEFLYDVTRGEIYFIEVNARIQVEHPVSEMITGRDLVQEQLRIAGGQGLSVTQDQIVATGHAIECRINAEDTRRDFVPVPGTITRWRPPEGEGIRLDSHITEGASIPPFYDSMIGKLIVHADTREKAIDRLIGALDSFEVEGVPTTIPLHRAILQDPRFRSNTIHTRWLEQDLFASQPLAAE</sequence>
<comment type="caution">
    <text evidence="10">The sequence shown here is derived from an EMBL/GenBank/DDBJ whole genome shotgun (WGS) entry which is preliminary data.</text>
</comment>
<dbReference type="EMBL" id="JBBHJZ010000004">
    <property type="protein sequence ID" value="MEJ5978885.1"/>
    <property type="molecule type" value="Genomic_DNA"/>
</dbReference>
<evidence type="ECO:0000256" key="1">
    <source>
        <dbReference type="ARBA" id="ARBA00003761"/>
    </source>
</evidence>
<dbReference type="SUPFAM" id="SSF52440">
    <property type="entry name" value="PreATP-grasp domain"/>
    <property type="match status" value="1"/>
</dbReference>
<dbReference type="InterPro" id="IPR011054">
    <property type="entry name" value="Rudment_hybrid_motif"/>
</dbReference>
<keyword evidence="5 7" id="KW-0067">ATP-binding</keyword>
<evidence type="ECO:0000256" key="5">
    <source>
        <dbReference type="ARBA" id="ARBA00022840"/>
    </source>
</evidence>
<dbReference type="PANTHER" id="PTHR48095:SF2">
    <property type="entry name" value="BIOTIN CARBOXYLASE, CHLOROPLASTIC"/>
    <property type="match status" value="1"/>
</dbReference>
<comment type="function">
    <text evidence="1">This protein is a component of the acetyl coenzyme A carboxylase complex; first, biotin carboxylase catalyzes the carboxylation of the carrier protein and then the transcarboxylase transfers the carboxyl group to form malonyl-CoA.</text>
</comment>
<dbReference type="InterPro" id="IPR005482">
    <property type="entry name" value="Biotin_COase_C"/>
</dbReference>
<evidence type="ECO:0000256" key="3">
    <source>
        <dbReference type="ARBA" id="ARBA00022598"/>
    </source>
</evidence>
<dbReference type="SMART" id="SM00878">
    <property type="entry name" value="Biotin_carb_C"/>
    <property type="match status" value="1"/>
</dbReference>
<evidence type="ECO:0000313" key="10">
    <source>
        <dbReference type="EMBL" id="MEJ5978885.1"/>
    </source>
</evidence>
<dbReference type="SUPFAM" id="SSF56059">
    <property type="entry name" value="Glutathione synthetase ATP-binding domain-like"/>
    <property type="match status" value="1"/>
</dbReference>
<dbReference type="EC" id="6.3.4.14" evidence="2"/>
<dbReference type="NCBIfam" id="NF006367">
    <property type="entry name" value="PRK08591.1"/>
    <property type="match status" value="1"/>
</dbReference>
<dbReference type="Pfam" id="PF02786">
    <property type="entry name" value="CPSase_L_D2"/>
    <property type="match status" value="1"/>
</dbReference>
<accession>A0ABU8S0M1</accession>
<keyword evidence="3 10" id="KW-0436">Ligase</keyword>
<evidence type="ECO:0000259" key="8">
    <source>
        <dbReference type="PROSITE" id="PS50975"/>
    </source>
</evidence>
<feature type="domain" description="ATP-grasp" evidence="8">
    <location>
        <begin position="121"/>
        <end position="318"/>
    </location>
</feature>
<dbReference type="PROSITE" id="PS50975">
    <property type="entry name" value="ATP_GRASP"/>
    <property type="match status" value="1"/>
</dbReference>
<dbReference type="GO" id="GO:0003989">
    <property type="term" value="F:acetyl-CoA carboxylase activity"/>
    <property type="evidence" value="ECO:0007669"/>
    <property type="project" value="UniProtKB-EC"/>
</dbReference>
<dbReference type="Proteomes" id="UP001361239">
    <property type="component" value="Unassembled WGS sequence"/>
</dbReference>
<evidence type="ECO:0000256" key="6">
    <source>
        <dbReference type="ARBA" id="ARBA00048600"/>
    </source>
</evidence>
<organism evidence="10 11">
    <name type="scientific">Novosphingobium anseongense</name>
    <dbReference type="NCBI Taxonomy" id="3133436"/>
    <lineage>
        <taxon>Bacteria</taxon>
        <taxon>Pseudomonadati</taxon>
        <taxon>Pseudomonadota</taxon>
        <taxon>Alphaproteobacteria</taxon>
        <taxon>Sphingomonadales</taxon>
        <taxon>Sphingomonadaceae</taxon>
        <taxon>Novosphingobium</taxon>
    </lineage>
</organism>
<evidence type="ECO:0000256" key="7">
    <source>
        <dbReference type="PROSITE-ProRule" id="PRU00409"/>
    </source>
</evidence>
<name>A0ABU8S0M1_9SPHN</name>
<dbReference type="Pfam" id="PF00289">
    <property type="entry name" value="Biotin_carb_N"/>
    <property type="match status" value="1"/>
</dbReference>
<protein>
    <recommendedName>
        <fullName evidence="2">biotin carboxylase</fullName>
        <ecNumber evidence="2">6.3.4.14</ecNumber>
    </recommendedName>
</protein>
<evidence type="ECO:0000313" key="11">
    <source>
        <dbReference type="Proteomes" id="UP001361239"/>
    </source>
</evidence>
<comment type="catalytic activity">
    <reaction evidence="6">
        <text>N(6)-biotinyl-L-lysyl-[protein] + hydrogencarbonate + ATP = N(6)-carboxybiotinyl-L-lysyl-[protein] + ADP + phosphate + H(+)</text>
        <dbReference type="Rhea" id="RHEA:13501"/>
        <dbReference type="Rhea" id="RHEA-COMP:10505"/>
        <dbReference type="Rhea" id="RHEA-COMP:10506"/>
        <dbReference type="ChEBI" id="CHEBI:15378"/>
        <dbReference type="ChEBI" id="CHEBI:17544"/>
        <dbReference type="ChEBI" id="CHEBI:30616"/>
        <dbReference type="ChEBI" id="CHEBI:43474"/>
        <dbReference type="ChEBI" id="CHEBI:83144"/>
        <dbReference type="ChEBI" id="CHEBI:83145"/>
        <dbReference type="ChEBI" id="CHEBI:456216"/>
        <dbReference type="EC" id="6.3.4.14"/>
    </reaction>
</comment>